<feature type="transmembrane region" description="Helical" evidence="1">
    <location>
        <begin position="179"/>
        <end position="201"/>
    </location>
</feature>
<evidence type="ECO:0000259" key="2">
    <source>
        <dbReference type="Pfam" id="PF25231"/>
    </source>
</evidence>
<evidence type="ECO:0000313" key="4">
    <source>
        <dbReference type="Proteomes" id="UP000653099"/>
    </source>
</evidence>
<evidence type="ECO:0000256" key="1">
    <source>
        <dbReference type="SAM" id="Phobius"/>
    </source>
</evidence>
<evidence type="ECO:0000313" key="3">
    <source>
        <dbReference type="EMBL" id="GGJ15297.1"/>
    </source>
</evidence>
<keyword evidence="1" id="KW-0472">Membrane</keyword>
<feature type="transmembrane region" description="Helical" evidence="1">
    <location>
        <begin position="80"/>
        <end position="100"/>
    </location>
</feature>
<keyword evidence="1" id="KW-0812">Transmembrane</keyword>
<sequence>MAAAVLGTLWQVLFNSVFVQMLPPDYSGSLGLTIDLPFGILAGSSLIVFVLLSYLTIVATRTFVAGKTTQLPTEFLQRQIPWVIANLIVGGIVFTLLLFIGSLLFVIPGLVAYLSLLFMTFFIAVDDDNFISAMTSSWHLTRGNWIRLFILLAIIIVPTAVGSALVSTASVMAFGANSAASQIATGLISLPVSILILGVLAETFVQLQERHHETSPGSATTDRSTPEY</sequence>
<organism evidence="3 4">
    <name type="scientific">Halobellus salinus</name>
    <dbReference type="NCBI Taxonomy" id="931585"/>
    <lineage>
        <taxon>Archaea</taxon>
        <taxon>Methanobacteriati</taxon>
        <taxon>Methanobacteriota</taxon>
        <taxon>Stenosarchaea group</taxon>
        <taxon>Halobacteria</taxon>
        <taxon>Halobacteriales</taxon>
        <taxon>Haloferacaceae</taxon>
        <taxon>Halobellus</taxon>
    </lineage>
</organism>
<gene>
    <name evidence="3" type="ORF">GCM10008995_26400</name>
</gene>
<feature type="transmembrane region" description="Helical" evidence="1">
    <location>
        <begin position="38"/>
        <end position="59"/>
    </location>
</feature>
<reference evidence="3" key="2">
    <citation type="submission" date="2020-09" db="EMBL/GenBank/DDBJ databases">
        <authorList>
            <person name="Sun Q."/>
            <person name="Ohkuma M."/>
        </authorList>
    </citation>
    <scope>NUCLEOTIDE SEQUENCE</scope>
    <source>
        <strain evidence="3">JCM 14359</strain>
    </source>
</reference>
<dbReference type="Proteomes" id="UP000653099">
    <property type="component" value="Unassembled WGS sequence"/>
</dbReference>
<dbReference type="Pfam" id="PF25231">
    <property type="entry name" value="DUF7847"/>
    <property type="match status" value="1"/>
</dbReference>
<comment type="caution">
    <text evidence="3">The sequence shown here is derived from an EMBL/GenBank/DDBJ whole genome shotgun (WGS) entry which is preliminary data.</text>
</comment>
<dbReference type="InterPro" id="IPR057169">
    <property type="entry name" value="DUF7847"/>
</dbReference>
<accession>A0A830EE08</accession>
<feature type="domain" description="DUF7847" evidence="2">
    <location>
        <begin position="4"/>
        <end position="206"/>
    </location>
</feature>
<keyword evidence="1" id="KW-1133">Transmembrane helix</keyword>
<dbReference type="AlphaFoldDB" id="A0A830EE08"/>
<proteinExistence type="predicted"/>
<feature type="transmembrane region" description="Helical" evidence="1">
    <location>
        <begin position="106"/>
        <end position="125"/>
    </location>
</feature>
<protein>
    <recommendedName>
        <fullName evidence="2">DUF7847 domain-containing protein</fullName>
    </recommendedName>
</protein>
<keyword evidence="4" id="KW-1185">Reference proteome</keyword>
<feature type="transmembrane region" description="Helical" evidence="1">
    <location>
        <begin position="145"/>
        <end position="167"/>
    </location>
</feature>
<dbReference type="EMBL" id="BMOC01000022">
    <property type="protein sequence ID" value="GGJ15297.1"/>
    <property type="molecule type" value="Genomic_DNA"/>
</dbReference>
<reference evidence="3" key="1">
    <citation type="journal article" date="2014" name="Int. J. Syst. Evol. Microbiol.">
        <title>Complete genome sequence of Corynebacterium casei LMG S-19264T (=DSM 44701T), isolated from a smear-ripened cheese.</title>
        <authorList>
            <consortium name="US DOE Joint Genome Institute (JGI-PGF)"/>
            <person name="Walter F."/>
            <person name="Albersmeier A."/>
            <person name="Kalinowski J."/>
            <person name="Ruckert C."/>
        </authorList>
    </citation>
    <scope>NUCLEOTIDE SEQUENCE</scope>
    <source>
        <strain evidence="3">JCM 14359</strain>
    </source>
</reference>
<name>A0A830EE08_9EURY</name>